<evidence type="ECO:0000313" key="2">
    <source>
        <dbReference type="EMBL" id="SVA91341.1"/>
    </source>
</evidence>
<feature type="domain" description="Methyltransferase type 11" evidence="1">
    <location>
        <begin position="143"/>
        <end position="179"/>
    </location>
</feature>
<dbReference type="InterPro" id="IPR029063">
    <property type="entry name" value="SAM-dependent_MTases_sf"/>
</dbReference>
<accession>A0A381ZQV2</accession>
<sequence>YTIWLRHLSILYQNGFSKMFNTIAELGPGDSIGTGLAGLLSGSEKFYALDVIEHTDIKKNISIFDELVSLFANHSTLPDDNEFPRAVPRLDSYNFPSEIFTNNDLEKFLDKSRIKSLRNELIGIEKQKKSIQYMCPWNDPKVIENDSVDLVFSQAVLEHVEDLEHTYDAMYKWVKKGGCISNQIDFQSHGLSDEWNGHWSFSDLTWKLMKGNRPYLINREPLSKHIEVAQDVGFEIISVIPVKTFPSDEYTGTIERNKLAEKFRDMSEEDFTTTSAYVLAKK</sequence>
<reference evidence="2" key="1">
    <citation type="submission" date="2018-05" db="EMBL/GenBank/DDBJ databases">
        <authorList>
            <person name="Lanie J.A."/>
            <person name="Ng W.-L."/>
            <person name="Kazmierczak K.M."/>
            <person name="Andrzejewski T.M."/>
            <person name="Davidsen T.M."/>
            <person name="Wayne K.J."/>
            <person name="Tettelin H."/>
            <person name="Glass J.I."/>
            <person name="Rusch D."/>
            <person name="Podicherti R."/>
            <person name="Tsui H.-C.T."/>
            <person name="Winkler M.E."/>
        </authorList>
    </citation>
    <scope>NUCLEOTIDE SEQUENCE</scope>
</reference>
<dbReference type="Gene3D" id="3.40.50.150">
    <property type="entry name" value="Vaccinia Virus protein VP39"/>
    <property type="match status" value="1"/>
</dbReference>
<dbReference type="SUPFAM" id="SSF53335">
    <property type="entry name" value="S-adenosyl-L-methionine-dependent methyltransferases"/>
    <property type="match status" value="1"/>
</dbReference>
<gene>
    <name evidence="2" type="ORF">METZ01_LOCUS144195</name>
</gene>
<protein>
    <recommendedName>
        <fullName evidence="1">Methyltransferase type 11 domain-containing protein</fullName>
    </recommendedName>
</protein>
<dbReference type="InterPro" id="IPR013216">
    <property type="entry name" value="Methyltransf_11"/>
</dbReference>
<name>A0A381ZQV2_9ZZZZ</name>
<dbReference type="EMBL" id="UINC01022203">
    <property type="protein sequence ID" value="SVA91341.1"/>
    <property type="molecule type" value="Genomic_DNA"/>
</dbReference>
<dbReference type="Pfam" id="PF08241">
    <property type="entry name" value="Methyltransf_11"/>
    <property type="match status" value="1"/>
</dbReference>
<organism evidence="2">
    <name type="scientific">marine metagenome</name>
    <dbReference type="NCBI Taxonomy" id="408172"/>
    <lineage>
        <taxon>unclassified sequences</taxon>
        <taxon>metagenomes</taxon>
        <taxon>ecological metagenomes</taxon>
    </lineage>
</organism>
<dbReference type="AlphaFoldDB" id="A0A381ZQV2"/>
<feature type="non-terminal residue" evidence="2">
    <location>
        <position position="1"/>
    </location>
</feature>
<proteinExistence type="predicted"/>
<dbReference type="GO" id="GO:0008757">
    <property type="term" value="F:S-adenosylmethionine-dependent methyltransferase activity"/>
    <property type="evidence" value="ECO:0007669"/>
    <property type="project" value="InterPro"/>
</dbReference>
<evidence type="ECO:0000259" key="1">
    <source>
        <dbReference type="Pfam" id="PF08241"/>
    </source>
</evidence>